<dbReference type="EMBL" id="JADIVZ010000001">
    <property type="protein sequence ID" value="MBF4160723.1"/>
    <property type="molecule type" value="Genomic_DNA"/>
</dbReference>
<dbReference type="InterPro" id="IPR002938">
    <property type="entry name" value="FAD-bd"/>
</dbReference>
<dbReference type="PRINTS" id="PR00420">
    <property type="entry name" value="RNGMNOXGNASE"/>
</dbReference>
<dbReference type="Proteomes" id="UP000656804">
    <property type="component" value="Unassembled WGS sequence"/>
</dbReference>
<dbReference type="PANTHER" id="PTHR13789">
    <property type="entry name" value="MONOOXYGENASE"/>
    <property type="match status" value="1"/>
</dbReference>
<dbReference type="SUPFAM" id="SSF51905">
    <property type="entry name" value="FAD/NAD(P)-binding domain"/>
    <property type="match status" value="1"/>
</dbReference>
<feature type="domain" description="FAD-binding" evidence="3">
    <location>
        <begin position="19"/>
        <end position="319"/>
    </location>
</feature>
<evidence type="ECO:0000313" key="5">
    <source>
        <dbReference type="Proteomes" id="UP000656804"/>
    </source>
</evidence>
<reference evidence="4" key="1">
    <citation type="submission" date="2020-11" db="EMBL/GenBank/DDBJ databases">
        <title>Nocardioides sp. CBS4Y-1, whole genome shotgun sequence.</title>
        <authorList>
            <person name="Tuo L."/>
        </authorList>
    </citation>
    <scope>NUCLEOTIDE SEQUENCE</scope>
    <source>
        <strain evidence="4">CBS4Y-1</strain>
    </source>
</reference>
<protein>
    <submittedName>
        <fullName evidence="4">FAD-dependent monooxygenase</fullName>
    </submittedName>
</protein>
<evidence type="ECO:0000259" key="3">
    <source>
        <dbReference type="Pfam" id="PF01494"/>
    </source>
</evidence>
<evidence type="ECO:0000256" key="2">
    <source>
        <dbReference type="ARBA" id="ARBA00023033"/>
    </source>
</evidence>
<dbReference type="Pfam" id="PF01494">
    <property type="entry name" value="FAD_binding_3"/>
    <property type="match status" value="1"/>
</dbReference>
<gene>
    <name evidence="4" type="ORF">ISG29_03420</name>
</gene>
<organism evidence="4 5">
    <name type="scientific">Nocardioides acrostichi</name>
    <dbReference type="NCBI Taxonomy" id="2784339"/>
    <lineage>
        <taxon>Bacteria</taxon>
        <taxon>Bacillati</taxon>
        <taxon>Actinomycetota</taxon>
        <taxon>Actinomycetes</taxon>
        <taxon>Propionibacteriales</taxon>
        <taxon>Nocardioidaceae</taxon>
        <taxon>Nocardioides</taxon>
    </lineage>
</organism>
<dbReference type="AlphaFoldDB" id="A0A930UTU7"/>
<dbReference type="InterPro" id="IPR036188">
    <property type="entry name" value="FAD/NAD-bd_sf"/>
</dbReference>
<dbReference type="PANTHER" id="PTHR13789:SF309">
    <property type="entry name" value="PUTATIVE (AFU_ORTHOLOGUE AFUA_6G14510)-RELATED"/>
    <property type="match status" value="1"/>
</dbReference>
<dbReference type="Gene3D" id="3.50.50.60">
    <property type="entry name" value="FAD/NAD(P)-binding domain"/>
    <property type="match status" value="1"/>
</dbReference>
<keyword evidence="5" id="KW-1185">Reference proteome</keyword>
<comment type="caution">
    <text evidence="4">The sequence shown here is derived from an EMBL/GenBank/DDBJ whole genome shotgun (WGS) entry which is preliminary data.</text>
</comment>
<name>A0A930UTU7_9ACTN</name>
<sequence>MSSTASATGSTSTPRHAEVAGAGFAGLTAAIALARSGWSVRVHEQNDTLRDFGAGILLWRNAMLALEVIGVAPRIKAEGVVPDAYATSLNGEMFTPELAGYPYWAITRPRLHAILVDAARDAGVDLVTGSKAVAAEPSGVLVLEDGSRLQADLVLACDGAGSAVRNSRPELVQERKKYQDGVCRVLVRRPEEFQGEEWDRVIDYWTLEPDAMRILFITTGPDTIYMGMMATTDNERASQIPIDPEVWSARFPHLAPVIELAAEATGGRHDPYQTNRVEPWSAGRVVLVGDSAHAMCPALGQGASVGMVNAVELAHVLSEHDDLGTALAVWEDRQRAMTDAAQARSAYMAETRTLARGNGFTPEVMETANFELAAATPEHLALYPVPLATEPASS</sequence>
<dbReference type="RefSeq" id="WP_194501910.1">
    <property type="nucleotide sequence ID" value="NZ_JADIVZ010000001.1"/>
</dbReference>
<accession>A0A930UTU7</accession>
<dbReference type="Gene3D" id="3.30.9.10">
    <property type="entry name" value="D-Amino Acid Oxidase, subunit A, domain 2"/>
    <property type="match status" value="1"/>
</dbReference>
<dbReference type="InterPro" id="IPR050493">
    <property type="entry name" value="FAD-dep_Monooxygenase_BioMet"/>
</dbReference>
<dbReference type="GO" id="GO:0004497">
    <property type="term" value="F:monooxygenase activity"/>
    <property type="evidence" value="ECO:0007669"/>
    <property type="project" value="UniProtKB-KW"/>
</dbReference>
<dbReference type="GO" id="GO:0071949">
    <property type="term" value="F:FAD binding"/>
    <property type="evidence" value="ECO:0007669"/>
    <property type="project" value="InterPro"/>
</dbReference>
<keyword evidence="2 4" id="KW-0503">Monooxygenase</keyword>
<evidence type="ECO:0000256" key="1">
    <source>
        <dbReference type="ARBA" id="ARBA00023002"/>
    </source>
</evidence>
<keyword evidence="1" id="KW-0560">Oxidoreductase</keyword>
<proteinExistence type="predicted"/>
<evidence type="ECO:0000313" key="4">
    <source>
        <dbReference type="EMBL" id="MBF4160723.1"/>
    </source>
</evidence>